<dbReference type="InterPro" id="IPR033881">
    <property type="entry name" value="vWA_BatA_type"/>
</dbReference>
<protein>
    <recommendedName>
        <fullName evidence="2">VWFA domain-containing protein</fullName>
    </recommendedName>
</protein>
<proteinExistence type="predicted"/>
<feature type="transmembrane region" description="Helical" evidence="1">
    <location>
        <begin position="298"/>
        <end position="318"/>
    </location>
</feature>
<dbReference type="InterPro" id="IPR002035">
    <property type="entry name" value="VWF_A"/>
</dbReference>
<evidence type="ECO:0000259" key="2">
    <source>
        <dbReference type="PROSITE" id="PS50234"/>
    </source>
</evidence>
<dbReference type="CDD" id="cd01467">
    <property type="entry name" value="vWA_BatA_type"/>
    <property type="match status" value="1"/>
</dbReference>
<keyword evidence="1" id="KW-0812">Transmembrane</keyword>
<dbReference type="Pfam" id="PF00092">
    <property type="entry name" value="VWA"/>
    <property type="match status" value="1"/>
</dbReference>
<evidence type="ECO:0000313" key="4">
    <source>
        <dbReference type="Proteomes" id="UP000251842"/>
    </source>
</evidence>
<dbReference type="SMART" id="SM00327">
    <property type="entry name" value="VWA"/>
    <property type="match status" value="1"/>
</dbReference>
<dbReference type="PANTHER" id="PTHR22550">
    <property type="entry name" value="SPORE GERMINATION PROTEIN"/>
    <property type="match status" value="1"/>
</dbReference>
<reference evidence="4" key="1">
    <citation type="submission" date="2018-05" db="EMBL/GenBank/DDBJ databases">
        <title>Luteimonas pekinense sp. nov., isolated from human Meibomian gland secretions, Beijing, China.</title>
        <authorList>
            <person name="Wen T."/>
            <person name="Bai H."/>
            <person name="Lv H."/>
        </authorList>
    </citation>
    <scope>NUCLEOTIDE SEQUENCE [LARGE SCALE GENOMIC DNA]</scope>
    <source>
        <strain evidence="4">83-4</strain>
    </source>
</reference>
<dbReference type="PANTHER" id="PTHR22550:SF18">
    <property type="entry name" value="VWFA DOMAIN-CONTAINING PROTEIN"/>
    <property type="match status" value="1"/>
</dbReference>
<dbReference type="KEGG" id="lue:DCD74_00265"/>
<dbReference type="RefSeq" id="WP_112927580.1">
    <property type="nucleotide sequence ID" value="NZ_CP029556.1"/>
</dbReference>
<accession>A0A344J8L5</accession>
<dbReference type="OrthoDB" id="6206554at2"/>
<keyword evidence="4" id="KW-1185">Reference proteome</keyword>
<name>A0A344J8L5_9GAMM</name>
<evidence type="ECO:0000313" key="3">
    <source>
        <dbReference type="EMBL" id="AXA85375.1"/>
    </source>
</evidence>
<evidence type="ECO:0000256" key="1">
    <source>
        <dbReference type="SAM" id="Phobius"/>
    </source>
</evidence>
<dbReference type="InterPro" id="IPR036465">
    <property type="entry name" value="vWFA_dom_sf"/>
</dbReference>
<gene>
    <name evidence="3" type="ORF">DCD74_00265</name>
</gene>
<dbReference type="InterPro" id="IPR050768">
    <property type="entry name" value="UPF0353/GerABKA_families"/>
</dbReference>
<dbReference type="PROSITE" id="PS50234">
    <property type="entry name" value="VWFA"/>
    <property type="match status" value="1"/>
</dbReference>
<dbReference type="AlphaFoldDB" id="A0A344J8L5"/>
<dbReference type="Proteomes" id="UP000251842">
    <property type="component" value="Chromosome"/>
</dbReference>
<dbReference type="SUPFAM" id="SSF53300">
    <property type="entry name" value="vWA-like"/>
    <property type="match status" value="1"/>
</dbReference>
<keyword evidence="1" id="KW-0472">Membrane</keyword>
<keyword evidence="1" id="KW-1133">Transmembrane helix</keyword>
<dbReference type="EMBL" id="CP029556">
    <property type="protein sequence ID" value="AXA85375.1"/>
    <property type="molecule type" value="Genomic_DNA"/>
</dbReference>
<feature type="domain" description="VWFA" evidence="2">
    <location>
        <begin position="83"/>
        <end position="278"/>
    </location>
</feature>
<organism evidence="3 4">
    <name type="scientific">Solilutibacter oculi</name>
    <dbReference type="NCBI Taxonomy" id="2698682"/>
    <lineage>
        <taxon>Bacteria</taxon>
        <taxon>Pseudomonadati</taxon>
        <taxon>Pseudomonadota</taxon>
        <taxon>Gammaproteobacteria</taxon>
        <taxon>Lysobacterales</taxon>
        <taxon>Lysobacteraceae</taxon>
        <taxon>Solilutibacter</taxon>
    </lineage>
</organism>
<sequence>MLAALPLPLLAWWWLPARRDSGAPALKLPQAESRLHAVPGVAGSGRMRGLNVLALLAWALLCIAAARPQTLGPAQAPPQSGRDLMLAVDLSGSMEEPDMELGGQAVDRLTAAKAVLADFLDRRASDRIGLIVFGQRAYAVSPLTLDRESVRRQLRDAMVGMAGRETAIGDSIGLAVKRLRAQPAEHRVLILLTDGENTAGTLTPQKAAELAQAEHVRIHAIAFGGEGASMSMFGMRIPVPGMQDGIDEDTLREVAATTGGRFFRARDTRSLADIYTEIDKLEPVKREGRVVRPRIEHYWRWLLAAMAVAMLAAAWSRLRRRT</sequence>
<dbReference type="Gene3D" id="3.40.50.410">
    <property type="entry name" value="von Willebrand factor, type A domain"/>
    <property type="match status" value="1"/>
</dbReference>